<accession>A0ABU7UPT3</accession>
<dbReference type="RefSeq" id="WP_216248113.1">
    <property type="nucleotide sequence ID" value="NZ_JAZHFS010000009.1"/>
</dbReference>
<sequence length="126" mass="14794">MLGFKITKEYPKAYFMDSSYQGKYQMTLINDKFIKLKCMCGGFSKKVKGGDVIIPRKVLSEEGTSLHYYENIKFVEQSEILISKGLSYFNQYFNKYQLNTVTNWGNDISQLVIDKQYEHDLIWKSI</sequence>
<evidence type="ECO:0000313" key="2">
    <source>
        <dbReference type="Proteomes" id="UP001498469"/>
    </source>
</evidence>
<keyword evidence="2" id="KW-1185">Reference proteome</keyword>
<name>A0ABU7UPT3_9CLOT</name>
<proteinExistence type="predicted"/>
<comment type="caution">
    <text evidence="1">The sequence shown here is derived from an EMBL/GenBank/DDBJ whole genome shotgun (WGS) entry which is preliminary data.</text>
</comment>
<evidence type="ECO:0000313" key="1">
    <source>
        <dbReference type="EMBL" id="MEF2112949.1"/>
    </source>
</evidence>
<reference evidence="1 2" key="1">
    <citation type="submission" date="2023-11" db="EMBL/GenBank/DDBJ databases">
        <title>Draft genome sequence of a psychrophilic Clostridium strain from permafrost water brine.</title>
        <authorList>
            <person name="Shcherbakova V.A."/>
            <person name="Trubitsyn V.E."/>
            <person name="Zakharyuk A.G."/>
        </authorList>
    </citation>
    <scope>NUCLEOTIDE SEQUENCE [LARGE SCALE GENOMIC DNA]</scope>
    <source>
        <strain evidence="1 2">14F</strain>
    </source>
</reference>
<dbReference type="Proteomes" id="UP001498469">
    <property type="component" value="Unassembled WGS sequence"/>
</dbReference>
<gene>
    <name evidence="1" type="ORF">SJI18_11605</name>
</gene>
<organism evidence="1 2">
    <name type="scientific">Clostridium frigoriphilum</name>
    <dbReference type="NCBI Taxonomy" id="443253"/>
    <lineage>
        <taxon>Bacteria</taxon>
        <taxon>Bacillati</taxon>
        <taxon>Bacillota</taxon>
        <taxon>Clostridia</taxon>
        <taxon>Eubacteriales</taxon>
        <taxon>Clostridiaceae</taxon>
        <taxon>Clostridium</taxon>
    </lineage>
</organism>
<dbReference type="EMBL" id="JAZHFS010000009">
    <property type="protein sequence ID" value="MEF2112949.1"/>
    <property type="molecule type" value="Genomic_DNA"/>
</dbReference>
<protein>
    <submittedName>
        <fullName evidence="1">Uncharacterized protein</fullName>
    </submittedName>
</protein>